<evidence type="ECO:0000256" key="7">
    <source>
        <dbReference type="ARBA" id="ARBA00023136"/>
    </source>
</evidence>
<keyword evidence="4" id="KW-0547">Nucleotide-binding</keyword>
<dbReference type="Pfam" id="PF18967">
    <property type="entry name" value="PycTM"/>
    <property type="match status" value="1"/>
</dbReference>
<feature type="domain" description="Pycsar effector protein" evidence="9">
    <location>
        <begin position="29"/>
        <end position="151"/>
    </location>
</feature>
<evidence type="ECO:0000256" key="4">
    <source>
        <dbReference type="ARBA" id="ARBA00022741"/>
    </source>
</evidence>
<feature type="transmembrane region" description="Helical" evidence="8">
    <location>
        <begin position="58"/>
        <end position="78"/>
    </location>
</feature>
<evidence type="ECO:0000259" key="9">
    <source>
        <dbReference type="Pfam" id="PF18967"/>
    </source>
</evidence>
<organism evidence="10 11">
    <name type="scientific">Candidatus Magasanikbacteria bacterium CG10_big_fil_rev_8_21_14_0_10_42_10</name>
    <dbReference type="NCBI Taxonomy" id="1974649"/>
    <lineage>
        <taxon>Bacteria</taxon>
        <taxon>Candidatus Magasanikiibacteriota</taxon>
    </lineage>
</organism>
<protein>
    <recommendedName>
        <fullName evidence="9">Pycsar effector protein domain-containing protein</fullName>
    </recommendedName>
</protein>
<feature type="transmembrane region" description="Helical" evidence="8">
    <location>
        <begin position="35"/>
        <end position="52"/>
    </location>
</feature>
<accession>A0A2H0TV72</accession>
<name>A0A2H0TV72_9BACT</name>
<comment type="subcellular location">
    <subcellularLocation>
        <location evidence="1">Cell membrane</location>
    </subcellularLocation>
</comment>
<dbReference type="AlphaFoldDB" id="A0A2H0TV72"/>
<reference evidence="11" key="1">
    <citation type="submission" date="2017-09" db="EMBL/GenBank/DDBJ databases">
        <title>Depth-based differentiation of microbial function through sediment-hosted aquifers and enrichment of novel symbionts in the deep terrestrial subsurface.</title>
        <authorList>
            <person name="Probst A.J."/>
            <person name="Ladd B."/>
            <person name="Jarett J.K."/>
            <person name="Geller-Mcgrath D.E."/>
            <person name="Sieber C.M.K."/>
            <person name="Emerson J.B."/>
            <person name="Anantharaman K."/>
            <person name="Thomas B.C."/>
            <person name="Malmstrom R."/>
            <person name="Stieglmeier M."/>
            <person name="Klingl A."/>
            <person name="Woyke T."/>
            <person name="Ryan C.M."/>
            <person name="Banfield J.F."/>
        </authorList>
    </citation>
    <scope>NUCLEOTIDE SEQUENCE [LARGE SCALE GENOMIC DNA]</scope>
</reference>
<evidence type="ECO:0000256" key="6">
    <source>
        <dbReference type="ARBA" id="ARBA00023118"/>
    </source>
</evidence>
<keyword evidence="3 8" id="KW-0812">Transmembrane</keyword>
<evidence type="ECO:0000313" key="11">
    <source>
        <dbReference type="Proteomes" id="UP000231530"/>
    </source>
</evidence>
<feature type="transmembrane region" description="Helical" evidence="8">
    <location>
        <begin position="130"/>
        <end position="152"/>
    </location>
</feature>
<evidence type="ECO:0000256" key="8">
    <source>
        <dbReference type="SAM" id="Phobius"/>
    </source>
</evidence>
<keyword evidence="7 8" id="KW-0472">Membrane</keyword>
<evidence type="ECO:0000256" key="1">
    <source>
        <dbReference type="ARBA" id="ARBA00004236"/>
    </source>
</evidence>
<dbReference type="Proteomes" id="UP000231530">
    <property type="component" value="Unassembled WGS sequence"/>
</dbReference>
<keyword evidence="2" id="KW-1003">Cell membrane</keyword>
<sequence>MNKDLKLNIDTAFELMKMKFEHLSRATDVLDQKSGYIMAVITAILGGIGFLSTDLIGLNIFTLGVIFICFALLIFFLMNYAIPWHYPPHEDVIYSDKTLKMNSADYKNQMTSDIKKAFQENHIKHKRKSFLFNLAMFFLMIGIMMSLIDLLLG</sequence>
<keyword evidence="6" id="KW-0051">Antiviral defense</keyword>
<keyword evidence="5 8" id="KW-1133">Transmembrane helix</keyword>
<dbReference type="EMBL" id="PFBY01000044">
    <property type="protein sequence ID" value="PIR76044.1"/>
    <property type="molecule type" value="Genomic_DNA"/>
</dbReference>
<evidence type="ECO:0000256" key="2">
    <source>
        <dbReference type="ARBA" id="ARBA00022475"/>
    </source>
</evidence>
<evidence type="ECO:0000256" key="3">
    <source>
        <dbReference type="ARBA" id="ARBA00022692"/>
    </source>
</evidence>
<comment type="caution">
    <text evidence="10">The sequence shown here is derived from an EMBL/GenBank/DDBJ whole genome shotgun (WGS) entry which is preliminary data.</text>
</comment>
<evidence type="ECO:0000313" key="10">
    <source>
        <dbReference type="EMBL" id="PIR76044.1"/>
    </source>
</evidence>
<proteinExistence type="predicted"/>
<dbReference type="InterPro" id="IPR043760">
    <property type="entry name" value="PycTM_dom"/>
</dbReference>
<evidence type="ECO:0000256" key="5">
    <source>
        <dbReference type="ARBA" id="ARBA00022989"/>
    </source>
</evidence>
<gene>
    <name evidence="10" type="ORF">COU32_04215</name>
</gene>